<dbReference type="CDD" id="cd01275">
    <property type="entry name" value="FHIT"/>
    <property type="match status" value="1"/>
</dbReference>
<dbReference type="Gene3D" id="3.30.428.10">
    <property type="entry name" value="HIT-like"/>
    <property type="match status" value="1"/>
</dbReference>
<dbReference type="FunCoup" id="A0A6P8QTU1">
    <property type="interactions" value="751"/>
</dbReference>
<dbReference type="OrthoDB" id="680339at2759"/>
<evidence type="ECO:0000256" key="2">
    <source>
        <dbReference type="ARBA" id="ARBA00022741"/>
    </source>
</evidence>
<evidence type="ECO:0000256" key="6">
    <source>
        <dbReference type="ARBA" id="ARBA00051421"/>
    </source>
</evidence>
<feature type="binding site" evidence="10">
    <location>
        <position position="83"/>
    </location>
    <ligand>
        <name>substrate</name>
    </ligand>
</feature>
<dbReference type="GO" id="GO:0000166">
    <property type="term" value="F:nucleotide binding"/>
    <property type="evidence" value="ECO:0007669"/>
    <property type="project" value="UniProtKB-KW"/>
</dbReference>
<dbReference type="GO" id="GO:0047352">
    <property type="term" value="F:adenylylsulfate-ammonia adenylyltransferase activity"/>
    <property type="evidence" value="ECO:0007669"/>
    <property type="project" value="UniProtKB-EC"/>
</dbReference>
<feature type="region of interest" description="Disordered" evidence="14">
    <location>
        <begin position="115"/>
        <end position="136"/>
    </location>
</feature>
<evidence type="ECO:0000256" key="10">
    <source>
        <dbReference type="PIRSR" id="PIRSR639383-2"/>
    </source>
</evidence>
<dbReference type="RefSeq" id="XP_033790978.1">
    <property type="nucleotide sequence ID" value="XM_033935087.1"/>
</dbReference>
<evidence type="ECO:0000256" key="14">
    <source>
        <dbReference type="SAM" id="MobiDB-lite"/>
    </source>
</evidence>
<dbReference type="KEGG" id="gsh:117355938"/>
<feature type="domain" description="HIT" evidence="15">
    <location>
        <begin position="1"/>
        <end position="109"/>
    </location>
</feature>
<dbReference type="GO" id="GO:0005886">
    <property type="term" value="C:plasma membrane"/>
    <property type="evidence" value="ECO:0007669"/>
    <property type="project" value="TreeGrafter"/>
</dbReference>
<accession>A0A6P8QTU1</accession>
<feature type="site" description="Important for induction of apoptosis" evidence="11">
    <location>
        <position position="114"/>
    </location>
</feature>
<comment type="catalytic activity">
    <reaction evidence="6">
        <text>adenosine 5'-phosphosulfate + H2O = sulfate + AMP + 2 H(+)</text>
        <dbReference type="Rhea" id="RHEA:17041"/>
        <dbReference type="ChEBI" id="CHEBI:15377"/>
        <dbReference type="ChEBI" id="CHEBI:15378"/>
        <dbReference type="ChEBI" id="CHEBI:16189"/>
        <dbReference type="ChEBI" id="CHEBI:58243"/>
        <dbReference type="ChEBI" id="CHEBI:456215"/>
        <dbReference type="EC" id="3.6.2.1"/>
    </reaction>
</comment>
<evidence type="ECO:0000256" key="1">
    <source>
        <dbReference type="ARBA" id="ARBA00014605"/>
    </source>
</evidence>
<dbReference type="EC" id="3.6.1.29" evidence="13"/>
<dbReference type="CTD" id="2272"/>
<reference evidence="17" key="1">
    <citation type="submission" date="2025-08" db="UniProtKB">
        <authorList>
            <consortium name="RefSeq"/>
        </authorList>
    </citation>
    <scope>IDENTIFICATION</scope>
</reference>
<dbReference type="GO" id="GO:0005634">
    <property type="term" value="C:nucleus"/>
    <property type="evidence" value="ECO:0007669"/>
    <property type="project" value="TreeGrafter"/>
</dbReference>
<dbReference type="InterPro" id="IPR011146">
    <property type="entry name" value="HIT-like"/>
</dbReference>
<dbReference type="PROSITE" id="PS51084">
    <property type="entry name" value="HIT_2"/>
    <property type="match status" value="1"/>
</dbReference>
<feature type="binding site" evidence="10">
    <location>
        <position position="27"/>
    </location>
    <ligand>
        <name>substrate</name>
    </ligand>
</feature>
<name>A0A6P8QTU1_GEOSA</name>
<dbReference type="PROSITE" id="PS00892">
    <property type="entry name" value="HIT_1"/>
    <property type="match status" value="1"/>
</dbReference>
<dbReference type="GO" id="GO:0072332">
    <property type="term" value="P:intrinsic apoptotic signaling pathway by p53 class mediator"/>
    <property type="evidence" value="ECO:0007669"/>
    <property type="project" value="TreeGrafter"/>
</dbReference>
<feature type="binding site" evidence="10">
    <location>
        <begin position="89"/>
        <end position="92"/>
    </location>
    <ligand>
        <name>substrate</name>
    </ligand>
</feature>
<evidence type="ECO:0000256" key="8">
    <source>
        <dbReference type="ARBA" id="ARBA00065296"/>
    </source>
</evidence>
<dbReference type="FunFam" id="3.30.428.10:FF:000011">
    <property type="entry name" value="Fragile histidine triad"/>
    <property type="match status" value="1"/>
</dbReference>
<dbReference type="GO" id="GO:0031625">
    <property type="term" value="F:ubiquitin protein ligase binding"/>
    <property type="evidence" value="ECO:0007669"/>
    <property type="project" value="TreeGrafter"/>
</dbReference>
<dbReference type="GO" id="GO:0047710">
    <property type="term" value="F:bis(5'-adenosyl)-triphosphatase activity"/>
    <property type="evidence" value="ECO:0007669"/>
    <property type="project" value="UniProtKB-UniRule"/>
</dbReference>
<feature type="binding site" evidence="10">
    <location>
        <position position="98"/>
    </location>
    <ligand>
        <name>substrate</name>
    </ligand>
</feature>
<proteinExistence type="predicted"/>
<comment type="subunit">
    <text evidence="8">Homodimer. Interacts with UBE2I. Interacts with MDM2. Interacts with CTNNB1. Identified in a complex with CTNNB1 and LEF1.</text>
</comment>
<gene>
    <name evidence="17" type="primary">FHIT</name>
</gene>
<comment type="catalytic activity">
    <reaction evidence="4">
        <text>adenosine 5'-phosphoramidate + H2O = NH4(+) + AMP</text>
        <dbReference type="Rhea" id="RHEA:67916"/>
        <dbReference type="ChEBI" id="CHEBI:15377"/>
        <dbReference type="ChEBI" id="CHEBI:28938"/>
        <dbReference type="ChEBI" id="CHEBI:57890"/>
        <dbReference type="ChEBI" id="CHEBI:456215"/>
    </reaction>
</comment>
<dbReference type="GO" id="GO:0047627">
    <property type="term" value="F:adenylylsulfatase activity"/>
    <property type="evidence" value="ECO:0007669"/>
    <property type="project" value="UniProtKB-EC"/>
</dbReference>
<evidence type="ECO:0000256" key="11">
    <source>
        <dbReference type="PIRSR" id="PIRSR639383-3"/>
    </source>
</evidence>
<evidence type="ECO:0000256" key="9">
    <source>
        <dbReference type="PIRSR" id="PIRSR639383-1"/>
    </source>
</evidence>
<evidence type="ECO:0000256" key="7">
    <source>
        <dbReference type="ARBA" id="ARBA00051546"/>
    </source>
</evidence>
<dbReference type="SUPFAM" id="SSF54197">
    <property type="entry name" value="HIT-like"/>
    <property type="match status" value="1"/>
</dbReference>
<keyword evidence="3 13" id="KW-0378">Hydrolase</keyword>
<evidence type="ECO:0000256" key="3">
    <source>
        <dbReference type="ARBA" id="ARBA00022801"/>
    </source>
</evidence>
<comment type="catalytic activity">
    <reaction evidence="5 13">
        <text>P(1),P(3)-bis(5'-adenosyl) triphosphate + H2O = AMP + ADP + 2 H(+)</text>
        <dbReference type="Rhea" id="RHEA:13893"/>
        <dbReference type="ChEBI" id="CHEBI:15377"/>
        <dbReference type="ChEBI" id="CHEBI:15378"/>
        <dbReference type="ChEBI" id="CHEBI:58529"/>
        <dbReference type="ChEBI" id="CHEBI:456215"/>
        <dbReference type="ChEBI" id="CHEBI:456216"/>
        <dbReference type="EC" id="3.6.1.29"/>
    </reaction>
</comment>
<dbReference type="InParanoid" id="A0A6P8QTU1"/>
<evidence type="ECO:0000256" key="12">
    <source>
        <dbReference type="PROSITE-ProRule" id="PRU00464"/>
    </source>
</evidence>
<evidence type="ECO:0000313" key="17">
    <source>
        <dbReference type="RefSeq" id="XP_033790978.1"/>
    </source>
</evidence>
<dbReference type="PANTHER" id="PTHR46981:SF1">
    <property type="entry name" value="BIS(5'-ADENOSYL)-TRIPHOSPHATASE"/>
    <property type="match status" value="1"/>
</dbReference>
<evidence type="ECO:0000313" key="16">
    <source>
        <dbReference type="Proteomes" id="UP000515159"/>
    </source>
</evidence>
<feature type="active site" description="Tele-AMP-histidine intermediate" evidence="9">
    <location>
        <position position="96"/>
    </location>
</feature>
<dbReference type="PANTHER" id="PTHR46981">
    <property type="entry name" value="BIS(5'-ADENOSYL)-TRIPHOSPHATASE"/>
    <property type="match status" value="1"/>
</dbReference>
<dbReference type="Pfam" id="PF01230">
    <property type="entry name" value="HIT"/>
    <property type="match status" value="1"/>
</dbReference>
<comment type="catalytic activity">
    <reaction evidence="7">
        <text>adenosine 5'-phosphosulfate + NH4(+) = adenosine 5'-phosphoramidate + sulfate + 2 H(+)</text>
        <dbReference type="Rhea" id="RHEA:19197"/>
        <dbReference type="ChEBI" id="CHEBI:15378"/>
        <dbReference type="ChEBI" id="CHEBI:16189"/>
        <dbReference type="ChEBI" id="CHEBI:28938"/>
        <dbReference type="ChEBI" id="CHEBI:57890"/>
        <dbReference type="ChEBI" id="CHEBI:58243"/>
        <dbReference type="EC" id="2.7.7.51"/>
    </reaction>
</comment>
<evidence type="ECO:0000256" key="4">
    <source>
        <dbReference type="ARBA" id="ARBA00024472"/>
    </source>
</evidence>
<keyword evidence="16" id="KW-1185">Reference proteome</keyword>
<dbReference type="Proteomes" id="UP000515159">
    <property type="component" value="Chromosome 2"/>
</dbReference>
<sequence length="149" mass="16564">MLLRFGPHLIKPSVVFLRTELSFALVNRRPVLPGHVLVCPLRPAPRFCDLSPQEVADLFGTAQRVAGVVERHFGGTSLTISLQDGPAAGQTVPHVHVHVLPRRVGDLPRNDGVYEKLEESEEASEDSSERWRSEEAMAAEAAELRKYFE</sequence>
<dbReference type="GO" id="GO:0032435">
    <property type="term" value="P:negative regulation of proteasomal ubiquitin-dependent protein catabolic process"/>
    <property type="evidence" value="ECO:0007669"/>
    <property type="project" value="TreeGrafter"/>
</dbReference>
<dbReference type="InterPro" id="IPR039383">
    <property type="entry name" value="FHIT"/>
</dbReference>
<dbReference type="GO" id="GO:0015964">
    <property type="term" value="P:diadenosine triphosphate catabolic process"/>
    <property type="evidence" value="ECO:0007669"/>
    <property type="project" value="TreeGrafter"/>
</dbReference>
<feature type="binding site" evidence="10">
    <location>
        <position position="8"/>
    </location>
    <ligand>
        <name>substrate</name>
    </ligand>
</feature>
<dbReference type="GeneID" id="117355938"/>
<evidence type="ECO:0000259" key="15">
    <source>
        <dbReference type="PROSITE" id="PS51084"/>
    </source>
</evidence>
<dbReference type="InterPro" id="IPR019808">
    <property type="entry name" value="Histidine_triad_CS"/>
</dbReference>
<dbReference type="GO" id="GO:0006163">
    <property type="term" value="P:purine nucleotide metabolic process"/>
    <property type="evidence" value="ECO:0007669"/>
    <property type="project" value="TreeGrafter"/>
</dbReference>
<feature type="short sequence motif" description="Histidine triad motif" evidence="12">
    <location>
        <begin position="94"/>
        <end position="98"/>
    </location>
</feature>
<keyword evidence="2 13" id="KW-0547">Nucleotide-binding</keyword>
<dbReference type="InterPro" id="IPR052677">
    <property type="entry name" value="Dinucleoside_ppp_hydrolase"/>
</dbReference>
<dbReference type="AlphaFoldDB" id="A0A6P8QTU1"/>
<protein>
    <recommendedName>
        <fullName evidence="1 13">Bis(5'-adenosyl)-triphosphatase</fullName>
        <ecNumber evidence="13">3.6.1.29</ecNumber>
    </recommendedName>
</protein>
<evidence type="ECO:0000256" key="5">
    <source>
        <dbReference type="ARBA" id="ARBA00047780"/>
    </source>
</evidence>
<dbReference type="InterPro" id="IPR036265">
    <property type="entry name" value="HIT-like_sf"/>
</dbReference>
<evidence type="ECO:0000256" key="13">
    <source>
        <dbReference type="RuleBase" id="RU366076"/>
    </source>
</evidence>
<comment type="cofactor">
    <cofactor evidence="13">
        <name>Mn(2+)</name>
        <dbReference type="ChEBI" id="CHEBI:29035"/>
    </cofactor>
</comment>
<dbReference type="GO" id="GO:0005737">
    <property type="term" value="C:cytoplasm"/>
    <property type="evidence" value="ECO:0007669"/>
    <property type="project" value="TreeGrafter"/>
</dbReference>
<organism evidence="16 17">
    <name type="scientific">Geotrypetes seraphini</name>
    <name type="common">Gaboon caecilian</name>
    <name type="synonym">Caecilia seraphini</name>
    <dbReference type="NCBI Taxonomy" id="260995"/>
    <lineage>
        <taxon>Eukaryota</taxon>
        <taxon>Metazoa</taxon>
        <taxon>Chordata</taxon>
        <taxon>Craniata</taxon>
        <taxon>Vertebrata</taxon>
        <taxon>Euteleostomi</taxon>
        <taxon>Amphibia</taxon>
        <taxon>Gymnophiona</taxon>
        <taxon>Geotrypetes</taxon>
    </lineage>
</organism>